<proteinExistence type="predicted"/>
<dbReference type="Proteomes" id="UP000018144">
    <property type="component" value="Unassembled WGS sequence"/>
</dbReference>
<protein>
    <submittedName>
        <fullName evidence="1">Uncharacterized protein</fullName>
    </submittedName>
</protein>
<name>U4KV17_PYROM</name>
<evidence type="ECO:0000313" key="2">
    <source>
        <dbReference type="EMBL" id="CCX11336.1"/>
    </source>
</evidence>
<dbReference type="EMBL" id="HF935224">
    <property type="protein sequence ID" value="CCX04992.1"/>
    <property type="molecule type" value="Genomic_DNA"/>
</dbReference>
<reference evidence="1 3" key="1">
    <citation type="journal article" date="2013" name="PLoS Genet.">
        <title>The genome and development-dependent transcriptomes of Pyronema confluens: a window into fungal evolution.</title>
        <authorList>
            <person name="Traeger S."/>
            <person name="Altegoer F."/>
            <person name="Freitag M."/>
            <person name="Gabaldon T."/>
            <person name="Kempken F."/>
            <person name="Kumar A."/>
            <person name="Marcet-Houben M."/>
            <person name="Poggeler S."/>
            <person name="Stajich J.E."/>
            <person name="Nowrousian M."/>
        </authorList>
    </citation>
    <scope>NUCLEOTIDE SEQUENCE [LARGE SCALE GENOMIC DNA]</scope>
    <source>
        <strain evidence="3">CBS 100304</strain>
        <strain evidence="1">CBS100304</strain>
        <tissue evidence="1">Vegetative mycelium</tissue>
    </source>
</reference>
<sequence>MYDYPTPFNSIMWKRPSSFDLEFSSNFGGWGRIKAGLWTGFMTCGYPGLNFGMASGVGVIACDSGAVIYRLYRLDD</sequence>
<dbReference type="EMBL" id="HF935612">
    <property type="protein sequence ID" value="CCX11336.1"/>
    <property type="molecule type" value="Genomic_DNA"/>
</dbReference>
<accession>U4KV17</accession>
<organism evidence="1 3">
    <name type="scientific">Pyronema omphalodes (strain CBS 100304)</name>
    <name type="common">Pyronema confluens</name>
    <dbReference type="NCBI Taxonomy" id="1076935"/>
    <lineage>
        <taxon>Eukaryota</taxon>
        <taxon>Fungi</taxon>
        <taxon>Dikarya</taxon>
        <taxon>Ascomycota</taxon>
        <taxon>Pezizomycotina</taxon>
        <taxon>Pezizomycetes</taxon>
        <taxon>Pezizales</taxon>
        <taxon>Pyronemataceae</taxon>
        <taxon>Pyronema</taxon>
    </lineage>
</organism>
<dbReference type="AlphaFoldDB" id="U4KV17"/>
<keyword evidence="3" id="KW-1185">Reference proteome</keyword>
<gene>
    <name evidence="1" type="ORF">PCON_04206</name>
    <name evidence="2" type="ORF">PCON_10930</name>
</gene>
<evidence type="ECO:0000313" key="3">
    <source>
        <dbReference type="Proteomes" id="UP000018144"/>
    </source>
</evidence>
<evidence type="ECO:0000313" key="1">
    <source>
        <dbReference type="EMBL" id="CCX04992.1"/>
    </source>
</evidence>